<feature type="compositionally biased region" description="Basic and acidic residues" evidence="9">
    <location>
        <begin position="193"/>
        <end position="202"/>
    </location>
</feature>
<keyword evidence="2" id="KW-0507">mRNA processing</keyword>
<dbReference type="SUPFAM" id="SSF46689">
    <property type="entry name" value="Homeodomain-like"/>
    <property type="match status" value="1"/>
</dbReference>
<dbReference type="InterPro" id="IPR047240">
    <property type="entry name" value="SANT_CDC5L_II"/>
</dbReference>
<evidence type="ECO:0000256" key="6">
    <source>
        <dbReference type="ARBA" id="ARBA00023187"/>
    </source>
</evidence>
<evidence type="ECO:0000256" key="9">
    <source>
        <dbReference type="SAM" id="MobiDB-lite"/>
    </source>
</evidence>
<comment type="caution">
    <text evidence="12">The sequence shown here is derived from an EMBL/GenBank/DDBJ whole genome shotgun (WGS) entry which is preliminary data.</text>
</comment>
<feature type="compositionally biased region" description="Basic and acidic residues" evidence="9">
    <location>
        <begin position="252"/>
        <end position="265"/>
    </location>
</feature>
<feature type="domain" description="Myb-like" evidence="10">
    <location>
        <begin position="54"/>
        <end position="103"/>
    </location>
</feature>
<dbReference type="Proteomes" id="UP000615446">
    <property type="component" value="Unassembled WGS sequence"/>
</dbReference>
<feature type="compositionally biased region" description="Basic and acidic residues" evidence="9">
    <location>
        <begin position="128"/>
        <end position="151"/>
    </location>
</feature>
<dbReference type="InterPro" id="IPR047242">
    <property type="entry name" value="CDC5L/Cef1"/>
</dbReference>
<feature type="domain" description="HTH myb-type" evidence="11">
    <location>
        <begin position="58"/>
        <end position="107"/>
    </location>
</feature>
<dbReference type="EMBL" id="BEXD01003915">
    <property type="protein sequence ID" value="GBC03926.1"/>
    <property type="molecule type" value="Genomic_DNA"/>
</dbReference>
<dbReference type="GO" id="GO:0005681">
    <property type="term" value="C:spliceosomal complex"/>
    <property type="evidence" value="ECO:0007669"/>
    <property type="project" value="UniProtKB-KW"/>
</dbReference>
<evidence type="ECO:0000259" key="11">
    <source>
        <dbReference type="PROSITE" id="PS51294"/>
    </source>
</evidence>
<dbReference type="Pfam" id="PF13921">
    <property type="entry name" value="Myb_DNA-bind_6"/>
    <property type="match status" value="1"/>
</dbReference>
<dbReference type="Gene3D" id="1.10.10.60">
    <property type="entry name" value="Homeodomain-like"/>
    <property type="match status" value="2"/>
</dbReference>
<keyword evidence="4" id="KW-0677">Repeat</keyword>
<dbReference type="OrthoDB" id="1410009at2759"/>
<dbReference type="CDD" id="cd11659">
    <property type="entry name" value="SANT_CDC5_II"/>
    <property type="match status" value="1"/>
</dbReference>
<keyword evidence="5" id="KW-0238">DNA-binding</keyword>
<evidence type="ECO:0000313" key="12">
    <source>
        <dbReference type="EMBL" id="GBC03926.1"/>
    </source>
</evidence>
<organism evidence="12 14">
    <name type="scientific">Rhizophagus clarus</name>
    <dbReference type="NCBI Taxonomy" id="94130"/>
    <lineage>
        <taxon>Eukaryota</taxon>
        <taxon>Fungi</taxon>
        <taxon>Fungi incertae sedis</taxon>
        <taxon>Mucoromycota</taxon>
        <taxon>Glomeromycotina</taxon>
        <taxon>Glomeromycetes</taxon>
        <taxon>Glomerales</taxon>
        <taxon>Glomeraceae</taxon>
        <taxon>Rhizophagus</taxon>
    </lineage>
</organism>
<gene>
    <name evidence="13" type="ORF">RCL2_001812900</name>
    <name evidence="12" type="ORF">RclHR1_00540036</name>
</gene>
<dbReference type="STRING" id="94130.A0A2Z6RM96"/>
<feature type="region of interest" description="Disordered" evidence="9">
    <location>
        <begin position="110"/>
        <end position="161"/>
    </location>
</feature>
<accession>A0A2Z6RM96</accession>
<feature type="region of interest" description="Disordered" evidence="9">
    <location>
        <begin position="345"/>
        <end position="369"/>
    </location>
</feature>
<dbReference type="InterPro" id="IPR017930">
    <property type="entry name" value="Myb_dom"/>
</dbReference>
<feature type="domain" description="HTH myb-type" evidence="11">
    <location>
        <begin position="2"/>
        <end position="57"/>
    </location>
</feature>
<protein>
    <submittedName>
        <fullName evidence="13">Pre-mRNA-splicing factor CEF1</fullName>
    </submittedName>
</protein>
<evidence type="ECO:0000256" key="2">
    <source>
        <dbReference type="ARBA" id="ARBA00022664"/>
    </source>
</evidence>
<evidence type="ECO:0000256" key="7">
    <source>
        <dbReference type="ARBA" id="ARBA00023242"/>
    </source>
</evidence>
<keyword evidence="8" id="KW-0175">Coiled coil</keyword>
<evidence type="ECO:0000256" key="5">
    <source>
        <dbReference type="ARBA" id="ARBA00023125"/>
    </source>
</evidence>
<feature type="domain" description="Myb-like" evidence="10">
    <location>
        <begin position="2"/>
        <end position="53"/>
    </location>
</feature>
<evidence type="ECO:0000256" key="4">
    <source>
        <dbReference type="ARBA" id="ARBA00022737"/>
    </source>
</evidence>
<evidence type="ECO:0000313" key="14">
    <source>
        <dbReference type="Proteomes" id="UP000247702"/>
    </source>
</evidence>
<dbReference type="InterPro" id="IPR021786">
    <property type="entry name" value="Cdc5p/Cef1_C"/>
</dbReference>
<name>A0A2Z6RM96_9GLOM</name>
<reference evidence="13" key="2">
    <citation type="submission" date="2019-10" db="EMBL/GenBank/DDBJ databases">
        <title>Conservation and host-specific expression of non-tandemly repeated heterogenous ribosome RNA gene in arbuscular mycorrhizal fungi.</title>
        <authorList>
            <person name="Maeda T."/>
            <person name="Kobayashi Y."/>
            <person name="Nakagawa T."/>
            <person name="Ezawa T."/>
            <person name="Yamaguchi K."/>
            <person name="Bino T."/>
            <person name="Nishimoto Y."/>
            <person name="Shigenobu S."/>
            <person name="Kawaguchi M."/>
        </authorList>
    </citation>
    <scope>NUCLEOTIDE SEQUENCE</scope>
    <source>
        <strain evidence="13">HR1</strain>
    </source>
</reference>
<keyword evidence="14" id="KW-1185">Reference proteome</keyword>
<dbReference type="FunFam" id="1.10.10.60:FF:000021">
    <property type="entry name" value="CDC5 cell division cycle 5-like"/>
    <property type="match status" value="1"/>
</dbReference>
<dbReference type="PROSITE" id="PS51294">
    <property type="entry name" value="HTH_MYB"/>
    <property type="match status" value="2"/>
</dbReference>
<evidence type="ECO:0000256" key="1">
    <source>
        <dbReference type="ARBA" id="ARBA00010506"/>
    </source>
</evidence>
<dbReference type="CDD" id="cd00167">
    <property type="entry name" value="SANT"/>
    <property type="match status" value="1"/>
</dbReference>
<dbReference type="AlphaFoldDB" id="A0A2Z6RM96"/>
<dbReference type="SMART" id="SM00717">
    <property type="entry name" value="SANT"/>
    <property type="match status" value="2"/>
</dbReference>
<feature type="coiled-coil region" evidence="8">
    <location>
        <begin position="648"/>
        <end position="689"/>
    </location>
</feature>
<dbReference type="EMBL" id="BLAL01000199">
    <property type="protein sequence ID" value="GES91298.1"/>
    <property type="molecule type" value="Genomic_DNA"/>
</dbReference>
<proteinExistence type="inferred from homology"/>
<dbReference type="GO" id="GO:0003677">
    <property type="term" value="F:DNA binding"/>
    <property type="evidence" value="ECO:0007669"/>
    <property type="project" value="UniProtKB-KW"/>
</dbReference>
<evidence type="ECO:0000256" key="8">
    <source>
        <dbReference type="SAM" id="Coils"/>
    </source>
</evidence>
<dbReference type="PANTHER" id="PTHR45885:SF1">
    <property type="entry name" value="CELL DIVISION CYCLE 5-LIKE PROTEIN"/>
    <property type="match status" value="1"/>
</dbReference>
<keyword evidence="3" id="KW-0747">Spliceosome</keyword>
<reference evidence="12 14" key="1">
    <citation type="submission" date="2017-11" db="EMBL/GenBank/DDBJ databases">
        <title>The genome of Rhizophagus clarus HR1 reveals common genetic basis of auxotrophy among arbuscular mycorrhizal fungi.</title>
        <authorList>
            <person name="Kobayashi Y."/>
        </authorList>
    </citation>
    <scope>NUCLEOTIDE SEQUENCE [LARGE SCALE GENOMIC DNA]</scope>
    <source>
        <strain evidence="12 14">HR1</strain>
    </source>
</reference>
<evidence type="ECO:0000313" key="13">
    <source>
        <dbReference type="EMBL" id="GES91298.1"/>
    </source>
</evidence>
<keyword evidence="7" id="KW-0539">Nucleus</keyword>
<keyword evidence="6" id="KW-0508">mRNA splicing</keyword>
<dbReference type="Pfam" id="PF11831">
    <property type="entry name" value="Myb_Cef"/>
    <property type="match status" value="1"/>
</dbReference>
<feature type="compositionally biased region" description="Polar residues" evidence="9">
    <location>
        <begin position="359"/>
        <end position="369"/>
    </location>
</feature>
<evidence type="ECO:0000256" key="3">
    <source>
        <dbReference type="ARBA" id="ARBA00022728"/>
    </source>
</evidence>
<dbReference type="PROSITE" id="PS50090">
    <property type="entry name" value="MYB_LIKE"/>
    <property type="match status" value="2"/>
</dbReference>
<dbReference type="PANTHER" id="PTHR45885">
    <property type="entry name" value="CELL DIVISION CYCLE 5-LIKE PROTEIN"/>
    <property type="match status" value="1"/>
</dbReference>
<dbReference type="Proteomes" id="UP000247702">
    <property type="component" value="Unassembled WGS sequence"/>
</dbReference>
<comment type="similarity">
    <text evidence="1">Belongs to the CEF1 family.</text>
</comment>
<sequence>MRIIIKGGIWKNTEDEILKAAVSKYGKNQWARISSLLVRKSPKQCKARWYEWLDPSIKKTEWSKEEDEKLLHLAKLMPTQWRTIAPIVGRTPSQCLERYQRLLDEAEAKEGSDLGLTGPVGDAGPSADDVRRLRPGEIDPDPETKPARPDPVDMDEDEKEMLSEARARLANTQGKKAKRKAREKQLEEARRLASLQKRRELKAAGIDLKVKKKKKGMDYNADIPFEKKPAPGFYDISEEKNRQLEQGFSSKLDGKRRSDANDEKRGKKQKTNKGETEGGQINFVPAKTSQLNKLKQAEQISKRRKLILPAPQVGENELEEIVKIGFAGENIKAVVGETDNISSLGDYTPSTGLPLRTPRTPSGSIQTPRTPATILSLKTPRTPGSASAATIKQLRAGLSNLPAPKNDFEIVLPNIEMQEEKGDDMKGIEEDASDRDKKIKAQLEEEEQARLLRRSQVVQRDLPRPIQINAKSFLEASLSEDSSSEFSEIERLINTEMIQLLNHDAIVYPVHGSKIVGKNVDESFEEFSDDLMNKAKKAIEDELAISNFTIPDSDYSHDDIWHLLHENAEIDGLQRQLEINRNIMVKDTTKAAKLEKKLNITLAGYVTRSRTLSKKITEIFEEIEQAKIELNSFQSLNISEKNAIPRRIEAIQNEVDYLNKRESELQQRYSQLSIEKQDLQERINALLKEENQDNQGPKNE</sequence>
<dbReference type="InterPro" id="IPR001005">
    <property type="entry name" value="SANT/Myb"/>
</dbReference>
<dbReference type="GO" id="GO:0000398">
    <property type="term" value="P:mRNA splicing, via spliceosome"/>
    <property type="evidence" value="ECO:0007669"/>
    <property type="project" value="InterPro"/>
</dbReference>
<feature type="region of interest" description="Disordered" evidence="9">
    <location>
        <begin position="193"/>
        <end position="287"/>
    </location>
</feature>
<dbReference type="InterPro" id="IPR009057">
    <property type="entry name" value="Homeodomain-like_sf"/>
</dbReference>
<dbReference type="GO" id="GO:0000974">
    <property type="term" value="C:Prp19 complex"/>
    <property type="evidence" value="ECO:0007669"/>
    <property type="project" value="InterPro"/>
</dbReference>
<evidence type="ECO:0000259" key="10">
    <source>
        <dbReference type="PROSITE" id="PS50090"/>
    </source>
</evidence>